<protein>
    <submittedName>
        <fullName evidence="1">Uncharacterized protein</fullName>
    </submittedName>
</protein>
<dbReference type="AlphaFoldDB" id="A0A834JIL9"/>
<dbReference type="EMBL" id="JACSDZ010000013">
    <property type="protein sequence ID" value="KAF7388582.1"/>
    <property type="molecule type" value="Genomic_DNA"/>
</dbReference>
<keyword evidence="2" id="KW-1185">Reference proteome</keyword>
<organism evidence="1 2">
    <name type="scientific">Vespula germanica</name>
    <name type="common">German yellow jacket</name>
    <name type="synonym">Paravespula germanica</name>
    <dbReference type="NCBI Taxonomy" id="30212"/>
    <lineage>
        <taxon>Eukaryota</taxon>
        <taxon>Metazoa</taxon>
        <taxon>Ecdysozoa</taxon>
        <taxon>Arthropoda</taxon>
        <taxon>Hexapoda</taxon>
        <taxon>Insecta</taxon>
        <taxon>Pterygota</taxon>
        <taxon>Neoptera</taxon>
        <taxon>Endopterygota</taxon>
        <taxon>Hymenoptera</taxon>
        <taxon>Apocrita</taxon>
        <taxon>Aculeata</taxon>
        <taxon>Vespoidea</taxon>
        <taxon>Vespidae</taxon>
        <taxon>Vespinae</taxon>
        <taxon>Vespula</taxon>
    </lineage>
</organism>
<proteinExistence type="predicted"/>
<accession>A0A834JIL9</accession>
<comment type="caution">
    <text evidence="1">The sequence shown here is derived from an EMBL/GenBank/DDBJ whole genome shotgun (WGS) entry which is preliminary data.</text>
</comment>
<evidence type="ECO:0000313" key="2">
    <source>
        <dbReference type="Proteomes" id="UP000617340"/>
    </source>
</evidence>
<sequence>MLSITESRGTHTRTSAHLAYVRARTREDAESGATALLAAAPQPLPRRKSRSSLYPKSLFRSYCEDFPVLEVARRVEALTLPMGLLSVNFTLGVEVLEYMSFCDLLQ</sequence>
<dbReference type="Proteomes" id="UP000617340">
    <property type="component" value="Unassembled WGS sequence"/>
</dbReference>
<name>A0A834JIL9_VESGE</name>
<evidence type="ECO:0000313" key="1">
    <source>
        <dbReference type="EMBL" id="KAF7388582.1"/>
    </source>
</evidence>
<gene>
    <name evidence="1" type="ORF">HZH68_012524</name>
</gene>
<reference evidence="1" key="1">
    <citation type="journal article" date="2020" name="G3 (Bethesda)">
        <title>High-Quality Assemblies for Three Invasive Social Wasps from the &lt;i&gt;Vespula&lt;/i&gt; Genus.</title>
        <authorList>
            <person name="Harrop T.W.R."/>
            <person name="Guhlin J."/>
            <person name="McLaughlin G.M."/>
            <person name="Permina E."/>
            <person name="Stockwell P."/>
            <person name="Gilligan J."/>
            <person name="Le Lec M.F."/>
            <person name="Gruber M.A.M."/>
            <person name="Quinn O."/>
            <person name="Lovegrove M."/>
            <person name="Duncan E.J."/>
            <person name="Remnant E.J."/>
            <person name="Van Eeckhoven J."/>
            <person name="Graham B."/>
            <person name="Knapp R.A."/>
            <person name="Langford K.W."/>
            <person name="Kronenberg Z."/>
            <person name="Press M.O."/>
            <person name="Eacker S.M."/>
            <person name="Wilson-Rankin E.E."/>
            <person name="Purcell J."/>
            <person name="Lester P.J."/>
            <person name="Dearden P.K."/>
        </authorList>
    </citation>
    <scope>NUCLEOTIDE SEQUENCE</scope>
    <source>
        <strain evidence="1">Linc-1</strain>
    </source>
</reference>